<feature type="transmembrane region" description="Helical" evidence="5">
    <location>
        <begin position="302"/>
        <end position="324"/>
    </location>
</feature>
<evidence type="ECO:0000256" key="2">
    <source>
        <dbReference type="ARBA" id="ARBA00022692"/>
    </source>
</evidence>
<feature type="transmembrane region" description="Helical" evidence="5">
    <location>
        <begin position="64"/>
        <end position="85"/>
    </location>
</feature>
<keyword evidence="8" id="KW-1185">Reference proteome</keyword>
<accession>A0A090KXX1</accession>
<dbReference type="SUPFAM" id="SSF81321">
    <property type="entry name" value="Family A G protein-coupled receptor-like"/>
    <property type="match status" value="1"/>
</dbReference>
<keyword evidence="7" id="KW-0675">Receptor</keyword>
<name>A0A090KXX1_STRRB</name>
<evidence type="ECO:0000313" key="9">
    <source>
        <dbReference type="WBParaSite" id="SRAE_X000182300.1"/>
    </source>
</evidence>
<dbReference type="RefSeq" id="XP_024499293.1">
    <property type="nucleotide sequence ID" value="XM_024653318.1"/>
</dbReference>
<dbReference type="GeneID" id="36384894"/>
<dbReference type="InterPro" id="IPR000276">
    <property type="entry name" value="GPCR_Rhodpsn"/>
</dbReference>
<gene>
    <name evidence="7 9 10" type="ORF">SRAE_X000182300</name>
</gene>
<evidence type="ECO:0000313" key="10">
    <source>
        <dbReference type="WormBase" id="SRAE_X000182300"/>
    </source>
</evidence>
<dbReference type="PRINTS" id="PR00237">
    <property type="entry name" value="GPCRRHODOPSN"/>
</dbReference>
<evidence type="ECO:0000313" key="7">
    <source>
        <dbReference type="EMBL" id="CEF60083.1"/>
    </source>
</evidence>
<dbReference type="Pfam" id="PF00001">
    <property type="entry name" value="7tm_1"/>
    <property type="match status" value="1"/>
</dbReference>
<reference evidence="7" key="1">
    <citation type="submission" date="2014-09" db="EMBL/GenBank/DDBJ databases">
        <authorList>
            <person name="Aslett A.Martin."/>
        </authorList>
    </citation>
    <scope>NUCLEOTIDE SEQUENCE</scope>
    <source>
        <strain evidence="7">ED321 Heterogonic</strain>
    </source>
</reference>
<dbReference type="OrthoDB" id="5962323at2759"/>
<dbReference type="Proteomes" id="UP000035682">
    <property type="component" value="Unplaced"/>
</dbReference>
<dbReference type="WBParaSite" id="SRAE_X000182300.1">
    <property type="protein sequence ID" value="SRAE_X000182300.1"/>
    <property type="gene ID" value="WBGene00267400"/>
</dbReference>
<dbReference type="GO" id="GO:0004930">
    <property type="term" value="F:G protein-coupled receptor activity"/>
    <property type="evidence" value="ECO:0007669"/>
    <property type="project" value="InterPro"/>
</dbReference>
<dbReference type="InterPro" id="IPR053071">
    <property type="entry name" value="GPCR1-related_rcpt"/>
</dbReference>
<dbReference type="GO" id="GO:0016020">
    <property type="term" value="C:membrane"/>
    <property type="evidence" value="ECO:0007669"/>
    <property type="project" value="UniProtKB-SubCell"/>
</dbReference>
<evidence type="ECO:0000256" key="1">
    <source>
        <dbReference type="ARBA" id="ARBA00004370"/>
    </source>
</evidence>
<dbReference type="InterPro" id="IPR017452">
    <property type="entry name" value="GPCR_Rhodpsn_7TM"/>
</dbReference>
<reference evidence="8" key="2">
    <citation type="submission" date="2014-09" db="EMBL/GenBank/DDBJ databases">
        <authorList>
            <person name="Martin A.A."/>
        </authorList>
    </citation>
    <scope>NUCLEOTIDE SEQUENCE</scope>
    <source>
        <strain evidence="8">ED321</strain>
    </source>
</reference>
<dbReference type="OMA" id="RHIIIYI"/>
<comment type="subcellular location">
    <subcellularLocation>
        <location evidence="1">Membrane</location>
    </subcellularLocation>
</comment>
<dbReference type="PANTHER" id="PTHR47023:SF1">
    <property type="entry name" value="SEX PEPTIDE RECEPTOR"/>
    <property type="match status" value="1"/>
</dbReference>
<dbReference type="PANTHER" id="PTHR47023">
    <property type="entry name" value="SEX PEPTIDE RECEPTOR"/>
    <property type="match status" value="1"/>
</dbReference>
<feature type="transmembrane region" description="Helical" evidence="5">
    <location>
        <begin position="155"/>
        <end position="178"/>
    </location>
</feature>
<proteinExistence type="predicted"/>
<dbReference type="AlphaFoldDB" id="A0A090KXX1"/>
<reference evidence="9" key="3">
    <citation type="submission" date="2020-12" db="UniProtKB">
        <authorList>
            <consortium name="WormBaseParasite"/>
        </authorList>
    </citation>
    <scope>IDENTIFICATION</scope>
</reference>
<evidence type="ECO:0000259" key="6">
    <source>
        <dbReference type="PROSITE" id="PS50262"/>
    </source>
</evidence>
<evidence type="ECO:0000256" key="5">
    <source>
        <dbReference type="SAM" id="Phobius"/>
    </source>
</evidence>
<feature type="transmembrane region" description="Helical" evidence="5">
    <location>
        <begin position="29"/>
        <end position="52"/>
    </location>
</feature>
<sequence>MNNSINISVYIPERVNILENAPIEFALPLYGYLLPFLVSVTTVTNSFIIIVLSQKHLRTPTNYVLFSMALSDMLIGLSSLPWFLYYYTFKGYKIDEIYGLSSFWCSLYPYISTYIPTIFRTCANWLAVYLAVQRYVYVCVPASVHRYCTPKTTKIIIITIFTISFISVLPEMFALFYVTRKEEGNRLGCYLKYSYWVMHIFGIQLYHITTCTFKALCVSAIPCILLMIFTCKLAKTIKKAENRKRSWTTPAAMQSNFIPISSGEIENSIPQTNTRMTSNTMSLSSGTFSSGSNRSLYATNRMLLVVCIVFLILEVPAAVIYILHFLTAADIIPAPGETYRLLNILLIIRNILVILTSPIQFIIYCSMSEQFRLTVRQLFSTRLLYVTQAQATFHGGKRYSLILVDLELIEEKRKEAEERMFWASGNKKISVN</sequence>
<dbReference type="CDD" id="cd14978">
    <property type="entry name" value="7tmA_FMRFamide_R-like"/>
    <property type="match status" value="1"/>
</dbReference>
<organism evidence="7">
    <name type="scientific">Strongyloides ratti</name>
    <name type="common">Parasitic roundworm</name>
    <dbReference type="NCBI Taxonomy" id="34506"/>
    <lineage>
        <taxon>Eukaryota</taxon>
        <taxon>Metazoa</taxon>
        <taxon>Ecdysozoa</taxon>
        <taxon>Nematoda</taxon>
        <taxon>Chromadorea</taxon>
        <taxon>Rhabditida</taxon>
        <taxon>Tylenchina</taxon>
        <taxon>Panagrolaimomorpha</taxon>
        <taxon>Strongyloidoidea</taxon>
        <taxon>Strongyloididae</taxon>
        <taxon>Strongyloides</taxon>
    </lineage>
</organism>
<feature type="transmembrane region" description="Helical" evidence="5">
    <location>
        <begin position="213"/>
        <end position="234"/>
    </location>
</feature>
<dbReference type="PROSITE" id="PS50262">
    <property type="entry name" value="G_PROTEIN_RECEP_F1_2"/>
    <property type="match status" value="1"/>
</dbReference>
<evidence type="ECO:0000256" key="4">
    <source>
        <dbReference type="ARBA" id="ARBA00023136"/>
    </source>
</evidence>
<keyword evidence="2 5" id="KW-0812">Transmembrane</keyword>
<feature type="domain" description="G-protein coupled receptors family 1 profile" evidence="6">
    <location>
        <begin position="44"/>
        <end position="364"/>
    </location>
</feature>
<protein>
    <submittedName>
        <fullName evidence="7 9">G-protein coupled receptor</fullName>
    </submittedName>
</protein>
<dbReference type="WormBase" id="SRAE_X000182300">
    <property type="protein sequence ID" value="SRP09634"/>
    <property type="gene ID" value="WBGene00267400"/>
</dbReference>
<evidence type="ECO:0000313" key="8">
    <source>
        <dbReference type="Proteomes" id="UP000035682"/>
    </source>
</evidence>
<keyword evidence="3 5" id="KW-1133">Transmembrane helix</keyword>
<feature type="transmembrane region" description="Helical" evidence="5">
    <location>
        <begin position="344"/>
        <end position="367"/>
    </location>
</feature>
<dbReference type="Gene3D" id="1.20.1070.10">
    <property type="entry name" value="Rhodopsin 7-helix transmembrane proteins"/>
    <property type="match status" value="1"/>
</dbReference>
<dbReference type="CTD" id="36384894"/>
<evidence type="ECO:0000256" key="3">
    <source>
        <dbReference type="ARBA" id="ARBA00022989"/>
    </source>
</evidence>
<keyword evidence="4 5" id="KW-0472">Membrane</keyword>
<dbReference type="EMBL" id="LN609397">
    <property type="protein sequence ID" value="CEF60083.1"/>
    <property type="molecule type" value="Genomic_DNA"/>
</dbReference>